<evidence type="ECO:0000313" key="2">
    <source>
        <dbReference type="Proteomes" id="UP000318053"/>
    </source>
</evidence>
<keyword evidence="2" id="KW-1185">Reference proteome</keyword>
<protein>
    <submittedName>
        <fullName evidence="1">Uncharacterized protein</fullName>
    </submittedName>
</protein>
<proteinExistence type="predicted"/>
<comment type="caution">
    <text evidence="1">The sequence shown here is derived from an EMBL/GenBank/DDBJ whole genome shotgun (WGS) entry which is preliminary data.</text>
</comment>
<evidence type="ECO:0000313" key="1">
    <source>
        <dbReference type="EMBL" id="TWT52158.1"/>
    </source>
</evidence>
<sequence>MADFGLIRSFDIDDHQLDGQSPQECFVLGYELAAVDALLKGNDEFSQLIHSQNRERINVSCAEEDRQFRLEWMQSDPSEGWMMLHVQRR</sequence>
<name>A0A5C5WNF0_9BACT</name>
<dbReference type="AlphaFoldDB" id="A0A5C5WNF0"/>
<organism evidence="1 2">
    <name type="scientific">Allorhodopirellula solitaria</name>
    <dbReference type="NCBI Taxonomy" id="2527987"/>
    <lineage>
        <taxon>Bacteria</taxon>
        <taxon>Pseudomonadati</taxon>
        <taxon>Planctomycetota</taxon>
        <taxon>Planctomycetia</taxon>
        <taxon>Pirellulales</taxon>
        <taxon>Pirellulaceae</taxon>
        <taxon>Allorhodopirellula</taxon>
    </lineage>
</organism>
<dbReference type="EMBL" id="SJPK01000031">
    <property type="protein sequence ID" value="TWT52158.1"/>
    <property type="molecule type" value="Genomic_DNA"/>
</dbReference>
<accession>A0A5C5WNF0</accession>
<dbReference type="Proteomes" id="UP000318053">
    <property type="component" value="Unassembled WGS sequence"/>
</dbReference>
<reference evidence="1 2" key="1">
    <citation type="submission" date="2019-02" db="EMBL/GenBank/DDBJ databases">
        <title>Deep-cultivation of Planctomycetes and their phenomic and genomic characterization uncovers novel biology.</title>
        <authorList>
            <person name="Wiegand S."/>
            <person name="Jogler M."/>
            <person name="Boedeker C."/>
            <person name="Pinto D."/>
            <person name="Vollmers J."/>
            <person name="Rivas-Marin E."/>
            <person name="Kohn T."/>
            <person name="Peeters S.H."/>
            <person name="Heuer A."/>
            <person name="Rast P."/>
            <person name="Oberbeckmann S."/>
            <person name="Bunk B."/>
            <person name="Jeske O."/>
            <person name="Meyerdierks A."/>
            <person name="Storesund J.E."/>
            <person name="Kallscheuer N."/>
            <person name="Luecker S."/>
            <person name="Lage O.M."/>
            <person name="Pohl T."/>
            <person name="Merkel B.J."/>
            <person name="Hornburger P."/>
            <person name="Mueller R.-W."/>
            <person name="Bruemmer F."/>
            <person name="Labrenz M."/>
            <person name="Spormann A.M."/>
            <person name="Op Den Camp H."/>
            <person name="Overmann J."/>
            <person name="Amann R."/>
            <person name="Jetten M.S.M."/>
            <person name="Mascher T."/>
            <person name="Medema M.H."/>
            <person name="Devos D.P."/>
            <person name="Kaster A.-K."/>
            <person name="Ovreas L."/>
            <person name="Rohde M."/>
            <person name="Galperin M.Y."/>
            <person name="Jogler C."/>
        </authorList>
    </citation>
    <scope>NUCLEOTIDE SEQUENCE [LARGE SCALE GENOMIC DNA]</scope>
    <source>
        <strain evidence="1 2">CA85</strain>
    </source>
</reference>
<gene>
    <name evidence="1" type="ORF">CA85_50720</name>
</gene>